<evidence type="ECO:0000259" key="1">
    <source>
        <dbReference type="PROSITE" id="PS50304"/>
    </source>
</evidence>
<reference evidence="2" key="2">
    <citation type="submission" date="2020-05" db="UniProtKB">
        <authorList>
            <consortium name="EnsemblMetazoa"/>
        </authorList>
    </citation>
    <scope>IDENTIFICATION</scope>
    <source>
        <strain evidence="2">IAEA</strain>
    </source>
</reference>
<evidence type="ECO:0000313" key="3">
    <source>
        <dbReference type="Proteomes" id="UP000091820"/>
    </source>
</evidence>
<feature type="domain" description="Tudor" evidence="1">
    <location>
        <begin position="85"/>
        <end position="111"/>
    </location>
</feature>
<dbReference type="Proteomes" id="UP000091820">
    <property type="component" value="Unassembled WGS sequence"/>
</dbReference>
<accession>A0A1A9WFD6</accession>
<name>A0A1A9WFD6_9MUSC</name>
<evidence type="ECO:0000313" key="2">
    <source>
        <dbReference type="EnsemblMetazoa" id="GBRI017652-PA"/>
    </source>
</evidence>
<keyword evidence="3" id="KW-1185">Reference proteome</keyword>
<protein>
    <submittedName>
        <fullName evidence="2">Tudor domain-containing protein</fullName>
    </submittedName>
</protein>
<reference evidence="3" key="1">
    <citation type="submission" date="2014-03" db="EMBL/GenBank/DDBJ databases">
        <authorList>
            <person name="Aksoy S."/>
            <person name="Warren W."/>
            <person name="Wilson R.K."/>
        </authorList>
    </citation>
    <scope>NUCLEOTIDE SEQUENCE [LARGE SCALE GENOMIC DNA]</scope>
    <source>
        <strain evidence="3">IAEA</strain>
    </source>
</reference>
<dbReference type="STRING" id="37001.A0A1A9WFD6"/>
<dbReference type="PROSITE" id="PS50304">
    <property type="entry name" value="TUDOR"/>
    <property type="match status" value="1"/>
</dbReference>
<dbReference type="EnsemblMetazoa" id="GBRI017652-RA">
    <property type="protein sequence ID" value="GBRI017652-PA"/>
    <property type="gene ID" value="GBRI017652"/>
</dbReference>
<dbReference type="InterPro" id="IPR002999">
    <property type="entry name" value="Tudor"/>
</dbReference>
<dbReference type="AlphaFoldDB" id="A0A1A9WFD6"/>
<dbReference type="VEuPathDB" id="VectorBase:GBRI017652"/>
<organism evidence="2 3">
    <name type="scientific">Glossina brevipalpis</name>
    <dbReference type="NCBI Taxonomy" id="37001"/>
    <lineage>
        <taxon>Eukaryota</taxon>
        <taxon>Metazoa</taxon>
        <taxon>Ecdysozoa</taxon>
        <taxon>Arthropoda</taxon>
        <taxon>Hexapoda</taxon>
        <taxon>Insecta</taxon>
        <taxon>Pterygota</taxon>
        <taxon>Neoptera</taxon>
        <taxon>Endopterygota</taxon>
        <taxon>Diptera</taxon>
        <taxon>Brachycera</taxon>
        <taxon>Muscomorpha</taxon>
        <taxon>Hippoboscoidea</taxon>
        <taxon>Glossinidae</taxon>
        <taxon>Glossina</taxon>
    </lineage>
</organism>
<proteinExistence type="predicted"/>
<sequence length="111" mass="12775">MADDLQNYILQLQQVETALLTDAENEGLLKLKSDLEEVIELTRDLIKTKPEEQSKSVEPSAFKATYDEIEAVLLEAEKLITLSKTWNIGDKCQTKWTEDSQFYDAHNRKNN</sequence>